<organism evidence="9 10">
    <name type="scientific">Amylocarpus encephaloides</name>
    <dbReference type="NCBI Taxonomy" id="45428"/>
    <lineage>
        <taxon>Eukaryota</taxon>
        <taxon>Fungi</taxon>
        <taxon>Dikarya</taxon>
        <taxon>Ascomycota</taxon>
        <taxon>Pezizomycotina</taxon>
        <taxon>Leotiomycetes</taxon>
        <taxon>Helotiales</taxon>
        <taxon>Helotiales incertae sedis</taxon>
        <taxon>Amylocarpus</taxon>
    </lineage>
</organism>
<gene>
    <name evidence="9" type="ORF">BJ875DRAFT_368980</name>
</gene>
<evidence type="ECO:0000256" key="3">
    <source>
        <dbReference type="ARBA" id="ARBA00022989"/>
    </source>
</evidence>
<feature type="transmembrane region" description="Helical" evidence="7">
    <location>
        <begin position="169"/>
        <end position="189"/>
    </location>
</feature>
<proteinExistence type="inferred from homology"/>
<keyword evidence="4 7" id="KW-0472">Membrane</keyword>
<evidence type="ECO:0000256" key="5">
    <source>
        <dbReference type="ARBA" id="ARBA00038359"/>
    </source>
</evidence>
<comment type="similarity">
    <text evidence="5">Belongs to the SAT4 family.</text>
</comment>
<name>A0A9P8CAA2_9HELO</name>
<feature type="transmembrane region" description="Helical" evidence="7">
    <location>
        <begin position="88"/>
        <end position="115"/>
    </location>
</feature>
<comment type="caution">
    <text evidence="9">The sequence shown here is derived from an EMBL/GenBank/DDBJ whole genome shotgun (WGS) entry which is preliminary data.</text>
</comment>
<evidence type="ECO:0000256" key="4">
    <source>
        <dbReference type="ARBA" id="ARBA00023136"/>
    </source>
</evidence>
<dbReference type="GO" id="GO:0016020">
    <property type="term" value="C:membrane"/>
    <property type="evidence" value="ECO:0007669"/>
    <property type="project" value="UniProtKB-SubCell"/>
</dbReference>
<sequence>MLTPSYLKRVAAENFIIGPTLWASKATILALYIQLFGKTHPWLRSTSYIALVLSFGFYWANTPLTGVFCVPKSGHSWDMSLIVSCSKLAIMAPLQGAIGLAADLFILALPIPIVWGLNLPLRKKAGALIVFCAGSFAVIASTVSLYYRVMVWLGHDPLWNGSKITITTFVEGFVTIMVSCAPAMSSFWLNIVTKSNLYSSVTSRRASTSNVLGTTEKGVDSDNSSEFSKRRQSPASNSYWYGSANYEQTDAFYGKLSTTTEVRSYEVDISASKGYFITKQMTLDQSSERALR</sequence>
<dbReference type="AlphaFoldDB" id="A0A9P8CAA2"/>
<feature type="transmembrane region" description="Helical" evidence="7">
    <location>
        <begin position="48"/>
        <end position="68"/>
    </location>
</feature>
<evidence type="ECO:0000313" key="10">
    <source>
        <dbReference type="Proteomes" id="UP000824998"/>
    </source>
</evidence>
<dbReference type="InterPro" id="IPR049326">
    <property type="entry name" value="Rhodopsin_dom_fungi"/>
</dbReference>
<protein>
    <recommendedName>
        <fullName evidence="8">Rhodopsin domain-containing protein</fullName>
    </recommendedName>
</protein>
<evidence type="ECO:0000256" key="1">
    <source>
        <dbReference type="ARBA" id="ARBA00004141"/>
    </source>
</evidence>
<keyword evidence="10" id="KW-1185">Reference proteome</keyword>
<evidence type="ECO:0000259" key="8">
    <source>
        <dbReference type="Pfam" id="PF20684"/>
    </source>
</evidence>
<feature type="domain" description="Rhodopsin" evidence="8">
    <location>
        <begin position="18"/>
        <end position="186"/>
    </location>
</feature>
<dbReference type="InterPro" id="IPR052337">
    <property type="entry name" value="SAT4-like"/>
</dbReference>
<keyword evidence="3 7" id="KW-1133">Transmembrane helix</keyword>
<accession>A0A9P8CAA2</accession>
<feature type="transmembrane region" description="Helical" evidence="7">
    <location>
        <begin position="15"/>
        <end position="36"/>
    </location>
</feature>
<dbReference type="OrthoDB" id="5342292at2759"/>
<evidence type="ECO:0000256" key="7">
    <source>
        <dbReference type="SAM" id="Phobius"/>
    </source>
</evidence>
<dbReference type="Proteomes" id="UP000824998">
    <property type="component" value="Unassembled WGS sequence"/>
</dbReference>
<keyword evidence="2 7" id="KW-0812">Transmembrane</keyword>
<comment type="subcellular location">
    <subcellularLocation>
        <location evidence="1">Membrane</location>
        <topology evidence="1">Multi-pass membrane protein</topology>
    </subcellularLocation>
</comment>
<dbReference type="PANTHER" id="PTHR33048">
    <property type="entry name" value="PTH11-LIKE INTEGRAL MEMBRANE PROTEIN (AFU_ORTHOLOGUE AFUA_5G11245)"/>
    <property type="match status" value="1"/>
</dbReference>
<evidence type="ECO:0000256" key="2">
    <source>
        <dbReference type="ARBA" id="ARBA00022692"/>
    </source>
</evidence>
<dbReference type="EMBL" id="MU251378">
    <property type="protein sequence ID" value="KAG9237931.1"/>
    <property type="molecule type" value="Genomic_DNA"/>
</dbReference>
<dbReference type="PANTHER" id="PTHR33048:SF158">
    <property type="entry name" value="MEMBRANE PROTEIN PTH11-LIKE, PUTATIVE-RELATED"/>
    <property type="match status" value="1"/>
</dbReference>
<feature type="transmembrane region" description="Helical" evidence="7">
    <location>
        <begin position="127"/>
        <end position="149"/>
    </location>
</feature>
<evidence type="ECO:0000313" key="9">
    <source>
        <dbReference type="EMBL" id="KAG9237931.1"/>
    </source>
</evidence>
<feature type="region of interest" description="Disordered" evidence="6">
    <location>
        <begin position="212"/>
        <end position="235"/>
    </location>
</feature>
<reference evidence="9" key="1">
    <citation type="journal article" date="2021" name="IMA Fungus">
        <title>Genomic characterization of three marine fungi, including Emericellopsis atlantica sp. nov. with signatures of a generalist lifestyle and marine biomass degradation.</title>
        <authorList>
            <person name="Hagestad O.C."/>
            <person name="Hou L."/>
            <person name="Andersen J.H."/>
            <person name="Hansen E.H."/>
            <person name="Altermark B."/>
            <person name="Li C."/>
            <person name="Kuhnert E."/>
            <person name="Cox R.J."/>
            <person name="Crous P.W."/>
            <person name="Spatafora J.W."/>
            <person name="Lail K."/>
            <person name="Amirebrahimi M."/>
            <person name="Lipzen A."/>
            <person name="Pangilinan J."/>
            <person name="Andreopoulos W."/>
            <person name="Hayes R.D."/>
            <person name="Ng V."/>
            <person name="Grigoriev I.V."/>
            <person name="Jackson S.A."/>
            <person name="Sutton T.D.S."/>
            <person name="Dobson A.D.W."/>
            <person name="Rama T."/>
        </authorList>
    </citation>
    <scope>NUCLEOTIDE SEQUENCE</scope>
    <source>
        <strain evidence="9">TRa018bII</strain>
    </source>
</reference>
<evidence type="ECO:0000256" key="6">
    <source>
        <dbReference type="SAM" id="MobiDB-lite"/>
    </source>
</evidence>
<dbReference type="Pfam" id="PF20684">
    <property type="entry name" value="Fung_rhodopsin"/>
    <property type="match status" value="1"/>
</dbReference>